<evidence type="ECO:0000313" key="1">
    <source>
        <dbReference type="EMBL" id="NYE71932.1"/>
    </source>
</evidence>
<evidence type="ECO:0000313" key="2">
    <source>
        <dbReference type="Proteomes" id="UP000569914"/>
    </source>
</evidence>
<gene>
    <name evidence="1" type="ORF">BKA15_003261</name>
</gene>
<sequence>MPDLEPAADRAPVSRAELSRAAAEAVLAVPGVSRIEPDLRQALRNLGRGAAEGLPMIIIAERTEVAVEISVTDPRTAYQVAQDVRAALRTCLTRLGHRPGVITVSVLGLTDR</sequence>
<dbReference type="Proteomes" id="UP000569914">
    <property type="component" value="Unassembled WGS sequence"/>
</dbReference>
<reference evidence="1 2" key="1">
    <citation type="submission" date="2020-07" db="EMBL/GenBank/DDBJ databases">
        <title>Sequencing the genomes of 1000 actinobacteria strains.</title>
        <authorList>
            <person name="Klenk H.-P."/>
        </authorList>
    </citation>
    <scope>NUCLEOTIDE SEQUENCE [LARGE SCALE GENOMIC DNA]</scope>
    <source>
        <strain evidence="1 2">DSM 22083</strain>
    </source>
</reference>
<dbReference type="RefSeq" id="WP_179752416.1">
    <property type="nucleotide sequence ID" value="NZ_JACCBU010000001.1"/>
</dbReference>
<keyword evidence="2" id="KW-1185">Reference proteome</keyword>
<name>A0A7Y9I825_9ACTN</name>
<comment type="caution">
    <text evidence="1">The sequence shown here is derived from an EMBL/GenBank/DDBJ whole genome shotgun (WGS) entry which is preliminary data.</text>
</comment>
<protein>
    <submittedName>
        <fullName evidence="1">Putative TIM-barrel enzyme</fullName>
    </submittedName>
</protein>
<dbReference type="AlphaFoldDB" id="A0A7Y9I825"/>
<accession>A0A7Y9I825</accession>
<organism evidence="1 2">
    <name type="scientific">Microlunatus parietis</name>
    <dbReference type="NCBI Taxonomy" id="682979"/>
    <lineage>
        <taxon>Bacteria</taxon>
        <taxon>Bacillati</taxon>
        <taxon>Actinomycetota</taxon>
        <taxon>Actinomycetes</taxon>
        <taxon>Propionibacteriales</taxon>
        <taxon>Propionibacteriaceae</taxon>
        <taxon>Microlunatus</taxon>
    </lineage>
</organism>
<dbReference type="EMBL" id="JACCBU010000001">
    <property type="protein sequence ID" value="NYE71932.1"/>
    <property type="molecule type" value="Genomic_DNA"/>
</dbReference>
<proteinExistence type="predicted"/>